<proteinExistence type="predicted"/>
<gene>
    <name evidence="2" type="ORF">TKK_012606</name>
</gene>
<dbReference type="EMBL" id="JBJJXI010000101">
    <property type="protein sequence ID" value="KAL3392901.1"/>
    <property type="molecule type" value="Genomic_DNA"/>
</dbReference>
<feature type="region of interest" description="Disordered" evidence="1">
    <location>
        <begin position="15"/>
        <end position="66"/>
    </location>
</feature>
<organism evidence="2 3">
    <name type="scientific">Trichogramma kaykai</name>
    <dbReference type="NCBI Taxonomy" id="54128"/>
    <lineage>
        <taxon>Eukaryota</taxon>
        <taxon>Metazoa</taxon>
        <taxon>Ecdysozoa</taxon>
        <taxon>Arthropoda</taxon>
        <taxon>Hexapoda</taxon>
        <taxon>Insecta</taxon>
        <taxon>Pterygota</taxon>
        <taxon>Neoptera</taxon>
        <taxon>Endopterygota</taxon>
        <taxon>Hymenoptera</taxon>
        <taxon>Apocrita</taxon>
        <taxon>Proctotrupomorpha</taxon>
        <taxon>Chalcidoidea</taxon>
        <taxon>Trichogrammatidae</taxon>
        <taxon>Trichogramma</taxon>
    </lineage>
</organism>
<dbReference type="AlphaFoldDB" id="A0ABD2WIX0"/>
<reference evidence="2 3" key="1">
    <citation type="journal article" date="2024" name="bioRxiv">
        <title>A reference genome for Trichogramma kaykai: A tiny desert-dwelling parasitoid wasp with competing sex-ratio distorters.</title>
        <authorList>
            <person name="Culotta J."/>
            <person name="Lindsey A.R."/>
        </authorList>
    </citation>
    <scope>NUCLEOTIDE SEQUENCE [LARGE SCALE GENOMIC DNA]</scope>
    <source>
        <strain evidence="2 3">KSX58</strain>
    </source>
</reference>
<protein>
    <submittedName>
        <fullName evidence="2">Uncharacterized protein</fullName>
    </submittedName>
</protein>
<evidence type="ECO:0000313" key="3">
    <source>
        <dbReference type="Proteomes" id="UP001627154"/>
    </source>
</evidence>
<accession>A0ABD2WIX0</accession>
<feature type="compositionally biased region" description="Basic residues" evidence="1">
    <location>
        <begin position="15"/>
        <end position="37"/>
    </location>
</feature>
<comment type="caution">
    <text evidence="2">The sequence shown here is derived from an EMBL/GenBank/DDBJ whole genome shotgun (WGS) entry which is preliminary data.</text>
</comment>
<keyword evidence="3" id="KW-1185">Reference proteome</keyword>
<evidence type="ECO:0000313" key="2">
    <source>
        <dbReference type="EMBL" id="KAL3392901.1"/>
    </source>
</evidence>
<evidence type="ECO:0000256" key="1">
    <source>
        <dbReference type="SAM" id="MobiDB-lite"/>
    </source>
</evidence>
<sequence>MIKDCISLFFLRDQMHKKSKRRHGERSHRRRGHKCHHRSWDSSSSTDYSPRYKRRRSYSPGKTSDE</sequence>
<dbReference type="Proteomes" id="UP001627154">
    <property type="component" value="Unassembled WGS sequence"/>
</dbReference>
<name>A0ABD2WIX0_9HYME</name>